<reference evidence="2 3" key="1">
    <citation type="journal article" date="2005" name="Nature">
        <title>The map-based sequence of the rice genome.</title>
        <authorList>
            <consortium name="International rice genome sequencing project (IRGSP)"/>
            <person name="Matsumoto T."/>
            <person name="Wu J."/>
            <person name="Kanamori H."/>
            <person name="Katayose Y."/>
            <person name="Fujisawa M."/>
            <person name="Namiki N."/>
            <person name="Mizuno H."/>
            <person name="Yamamoto K."/>
            <person name="Antonio B.A."/>
            <person name="Baba T."/>
            <person name="Sakata K."/>
            <person name="Nagamura Y."/>
            <person name="Aoki H."/>
            <person name="Arikawa K."/>
            <person name="Arita K."/>
            <person name="Bito T."/>
            <person name="Chiden Y."/>
            <person name="Fujitsuka N."/>
            <person name="Fukunaka R."/>
            <person name="Hamada M."/>
            <person name="Harada C."/>
            <person name="Hayashi A."/>
            <person name="Hijishita S."/>
            <person name="Honda M."/>
            <person name="Hosokawa S."/>
            <person name="Ichikawa Y."/>
            <person name="Idonuma A."/>
            <person name="Iijima M."/>
            <person name="Ikeda M."/>
            <person name="Ikeno M."/>
            <person name="Ito K."/>
            <person name="Ito S."/>
            <person name="Ito T."/>
            <person name="Ito Y."/>
            <person name="Ito Y."/>
            <person name="Iwabuchi A."/>
            <person name="Kamiya K."/>
            <person name="Karasawa W."/>
            <person name="Kurita K."/>
            <person name="Katagiri S."/>
            <person name="Kikuta A."/>
            <person name="Kobayashi H."/>
            <person name="Kobayashi N."/>
            <person name="Machita K."/>
            <person name="Maehara T."/>
            <person name="Masukawa M."/>
            <person name="Mizubayashi T."/>
            <person name="Mukai Y."/>
            <person name="Nagasaki H."/>
            <person name="Nagata Y."/>
            <person name="Naito S."/>
            <person name="Nakashima M."/>
            <person name="Nakama Y."/>
            <person name="Nakamichi Y."/>
            <person name="Nakamura M."/>
            <person name="Meguro A."/>
            <person name="Negishi M."/>
            <person name="Ohta I."/>
            <person name="Ohta T."/>
            <person name="Okamoto M."/>
            <person name="Ono N."/>
            <person name="Saji S."/>
            <person name="Sakaguchi M."/>
            <person name="Sakai K."/>
            <person name="Shibata M."/>
            <person name="Shimokawa T."/>
            <person name="Song J."/>
            <person name="Takazaki Y."/>
            <person name="Terasawa K."/>
            <person name="Tsugane M."/>
            <person name="Tsuji K."/>
            <person name="Ueda S."/>
            <person name="Waki K."/>
            <person name="Yamagata H."/>
            <person name="Yamamoto M."/>
            <person name="Yamamoto S."/>
            <person name="Yamane H."/>
            <person name="Yoshiki S."/>
            <person name="Yoshihara R."/>
            <person name="Yukawa K."/>
            <person name="Zhong H."/>
            <person name="Yano M."/>
            <person name="Yuan Q."/>
            <person name="Ouyang S."/>
            <person name="Liu J."/>
            <person name="Jones K.M."/>
            <person name="Gansberger K."/>
            <person name="Moffat K."/>
            <person name="Hill J."/>
            <person name="Bera J."/>
            <person name="Fadrosh D."/>
            <person name="Jin S."/>
            <person name="Johri S."/>
            <person name="Kim M."/>
            <person name="Overton L."/>
            <person name="Reardon M."/>
            <person name="Tsitrin T."/>
            <person name="Vuong H."/>
            <person name="Weaver B."/>
            <person name="Ciecko A."/>
            <person name="Tallon L."/>
            <person name="Jackson J."/>
            <person name="Pai G."/>
            <person name="Aken S.V."/>
            <person name="Utterback T."/>
            <person name="Reidmuller S."/>
            <person name="Feldblyum T."/>
            <person name="Hsiao J."/>
            <person name="Zismann V."/>
            <person name="Iobst S."/>
            <person name="de Vazeille A.R."/>
            <person name="Buell C.R."/>
            <person name="Ying K."/>
            <person name="Li Y."/>
            <person name="Lu T."/>
            <person name="Huang Y."/>
            <person name="Zhao Q."/>
            <person name="Feng Q."/>
            <person name="Zhang L."/>
            <person name="Zhu J."/>
            <person name="Weng Q."/>
            <person name="Mu J."/>
            <person name="Lu Y."/>
            <person name="Fan D."/>
            <person name="Liu Y."/>
            <person name="Guan J."/>
            <person name="Zhang Y."/>
            <person name="Yu S."/>
            <person name="Liu X."/>
            <person name="Zhang Y."/>
            <person name="Hong G."/>
            <person name="Han B."/>
            <person name="Choisne N."/>
            <person name="Demange N."/>
            <person name="Orjeda G."/>
            <person name="Samain S."/>
            <person name="Cattolico L."/>
            <person name="Pelletier E."/>
            <person name="Couloux A."/>
            <person name="Segurens B."/>
            <person name="Wincker P."/>
            <person name="D'Hont A."/>
            <person name="Scarpelli C."/>
            <person name="Weissenbach J."/>
            <person name="Salanoubat M."/>
            <person name="Quetier F."/>
            <person name="Yu Y."/>
            <person name="Kim H.R."/>
            <person name="Rambo T."/>
            <person name="Currie J."/>
            <person name="Collura K."/>
            <person name="Luo M."/>
            <person name="Yang T."/>
            <person name="Ammiraju J.S.S."/>
            <person name="Engler F."/>
            <person name="Soderlund C."/>
            <person name="Wing R.A."/>
            <person name="Palmer L.E."/>
            <person name="de la Bastide M."/>
            <person name="Spiegel L."/>
            <person name="Nascimento L."/>
            <person name="Zutavern T."/>
            <person name="O'Shaughnessy A."/>
            <person name="Dike S."/>
            <person name="Dedhia N."/>
            <person name="Preston R."/>
            <person name="Balija V."/>
            <person name="McCombie W.R."/>
            <person name="Chow T."/>
            <person name="Chen H."/>
            <person name="Chung M."/>
            <person name="Chen C."/>
            <person name="Shaw J."/>
            <person name="Wu H."/>
            <person name="Hsiao K."/>
            <person name="Chao Y."/>
            <person name="Chu M."/>
            <person name="Cheng C."/>
            <person name="Hour A."/>
            <person name="Lee P."/>
            <person name="Lin S."/>
            <person name="Lin Y."/>
            <person name="Liou J."/>
            <person name="Liu S."/>
            <person name="Hsing Y."/>
            <person name="Raghuvanshi S."/>
            <person name="Mohanty A."/>
            <person name="Bharti A.K."/>
            <person name="Gaur A."/>
            <person name="Gupta V."/>
            <person name="Kumar D."/>
            <person name="Ravi V."/>
            <person name="Vij S."/>
            <person name="Kapur A."/>
            <person name="Khurana P."/>
            <person name="Khurana P."/>
            <person name="Khurana J.P."/>
            <person name="Tyagi A.K."/>
            <person name="Gaikwad K."/>
            <person name="Singh A."/>
            <person name="Dalal V."/>
            <person name="Srivastava S."/>
            <person name="Dixit A."/>
            <person name="Pal A.K."/>
            <person name="Ghazi I.A."/>
            <person name="Yadav M."/>
            <person name="Pandit A."/>
            <person name="Bhargava A."/>
            <person name="Sureshbabu K."/>
            <person name="Batra K."/>
            <person name="Sharma T.R."/>
            <person name="Mohapatra T."/>
            <person name="Singh N.K."/>
            <person name="Messing J."/>
            <person name="Nelson A.B."/>
            <person name="Fuks G."/>
            <person name="Kavchok S."/>
            <person name="Keizer G."/>
            <person name="Linton E."/>
            <person name="Llaca V."/>
            <person name="Song R."/>
            <person name="Tanyolac B."/>
            <person name="Young S."/>
            <person name="Ho-Il K."/>
            <person name="Hahn J.H."/>
            <person name="Sangsakoo G."/>
            <person name="Vanavichit A."/>
            <person name="de Mattos Luiz.A.T."/>
            <person name="Zimmer P.D."/>
            <person name="Malone G."/>
            <person name="Dellagostin O."/>
            <person name="de Oliveira A.C."/>
            <person name="Bevan M."/>
            <person name="Bancroft I."/>
            <person name="Minx P."/>
            <person name="Cordum H."/>
            <person name="Wilson R."/>
            <person name="Cheng Z."/>
            <person name="Jin W."/>
            <person name="Jiang J."/>
            <person name="Leong S.A."/>
            <person name="Iwama H."/>
            <person name="Gojobori T."/>
            <person name="Itoh T."/>
            <person name="Niimura Y."/>
            <person name="Fujii Y."/>
            <person name="Habara T."/>
            <person name="Sakai H."/>
            <person name="Sato Y."/>
            <person name="Wilson G."/>
            <person name="Kumar K."/>
            <person name="McCouch S."/>
            <person name="Juretic N."/>
            <person name="Hoen D."/>
            <person name="Wright S."/>
            <person name="Bruskiewich R."/>
            <person name="Bureau T."/>
            <person name="Miyao A."/>
            <person name="Hirochika H."/>
            <person name="Nishikawa T."/>
            <person name="Kadowaki K."/>
            <person name="Sugiura M."/>
            <person name="Burr B."/>
            <person name="Sasaki T."/>
        </authorList>
    </citation>
    <scope>NUCLEOTIDE SEQUENCE [LARGE SCALE GENOMIC DNA]</scope>
    <source>
        <strain evidence="3">cv. Nipponbare</strain>
    </source>
</reference>
<evidence type="ECO:0000313" key="2">
    <source>
        <dbReference type="EMBL" id="BAH94673.1"/>
    </source>
</evidence>
<proteinExistence type="predicted"/>
<dbReference type="Proteomes" id="UP000000763">
    <property type="component" value="Chromosome 9"/>
</dbReference>
<feature type="compositionally biased region" description="Low complexity" evidence="1">
    <location>
        <begin position="28"/>
        <end position="38"/>
    </location>
</feature>
<evidence type="ECO:0000313" key="3">
    <source>
        <dbReference type="Proteomes" id="UP000000763"/>
    </source>
</evidence>
<evidence type="ECO:0000256" key="1">
    <source>
        <dbReference type="SAM" id="MobiDB-lite"/>
    </source>
</evidence>
<dbReference type="AlphaFoldDB" id="C7J6S2"/>
<dbReference type="EMBL" id="AP008215">
    <property type="protein sequence ID" value="BAH94673.1"/>
    <property type="molecule type" value="Genomic_DNA"/>
</dbReference>
<feature type="compositionally biased region" description="Pro residues" evidence="1">
    <location>
        <begin position="1"/>
        <end position="15"/>
    </location>
</feature>
<feature type="non-terminal residue" evidence="2">
    <location>
        <position position="1"/>
    </location>
</feature>
<gene>
    <name evidence="2" type="ordered locus">Os09g0520550</name>
</gene>
<protein>
    <submittedName>
        <fullName evidence="2">Os09g0520550 protein</fullName>
    </submittedName>
</protein>
<sequence length="133" mass="14721">PRPPRQCSPRWPPPSRRTRSRCPPGPSTSPASPSGTATTLPNYLLLPWLQKMRGVVSEYDAQIRLSTAVPVWDTYRIRRYAGYVIDTGDGHDAGLELRVEDGAQGLERPLLRNGECNKFGLNDDAFADKICVG</sequence>
<organism evidence="2 3">
    <name type="scientific">Oryza sativa subsp. japonica</name>
    <name type="common">Rice</name>
    <dbReference type="NCBI Taxonomy" id="39947"/>
    <lineage>
        <taxon>Eukaryota</taxon>
        <taxon>Viridiplantae</taxon>
        <taxon>Streptophyta</taxon>
        <taxon>Embryophyta</taxon>
        <taxon>Tracheophyta</taxon>
        <taxon>Spermatophyta</taxon>
        <taxon>Magnoliopsida</taxon>
        <taxon>Liliopsida</taxon>
        <taxon>Poales</taxon>
        <taxon>Poaceae</taxon>
        <taxon>BOP clade</taxon>
        <taxon>Oryzoideae</taxon>
        <taxon>Oryzeae</taxon>
        <taxon>Oryzinae</taxon>
        <taxon>Oryza</taxon>
        <taxon>Oryza sativa</taxon>
    </lineage>
</organism>
<dbReference type="KEGG" id="dosa:Os09g0520550"/>
<feature type="region of interest" description="Disordered" evidence="1">
    <location>
        <begin position="1"/>
        <end position="38"/>
    </location>
</feature>
<accession>C7J6S2</accession>
<name>C7J6S2_ORYSJ</name>
<reference evidence="3" key="2">
    <citation type="journal article" date="2008" name="Nucleic Acids Res.">
        <title>The rice annotation project database (RAP-DB): 2008 update.</title>
        <authorList>
            <consortium name="The rice annotation project (RAP)"/>
        </authorList>
    </citation>
    <scope>GENOME REANNOTATION</scope>
    <source>
        <strain evidence="3">cv. Nipponbare</strain>
    </source>
</reference>